<sequence length="68" mass="7376">MSDPKSGYLREIYVGGLSGGKPQTTDLRLLEKQAKAKIPPESYAHVAGSASTESTARSNLDAFNKWHI</sequence>
<proteinExistence type="predicted"/>
<accession>A0A0F7RU14</accession>
<dbReference type="STRING" id="49012.A0A0F7RU14"/>
<dbReference type="AlphaFoldDB" id="A0A0F7RU14"/>
<organism evidence="1 2">
    <name type="scientific">Sporisorium scitamineum</name>
    <dbReference type="NCBI Taxonomy" id="49012"/>
    <lineage>
        <taxon>Eukaryota</taxon>
        <taxon>Fungi</taxon>
        <taxon>Dikarya</taxon>
        <taxon>Basidiomycota</taxon>
        <taxon>Ustilaginomycotina</taxon>
        <taxon>Ustilaginomycetes</taxon>
        <taxon>Ustilaginales</taxon>
        <taxon>Ustilaginaceae</taxon>
        <taxon>Sporisorium</taxon>
    </lineage>
</organism>
<dbReference type="InterPro" id="IPR013785">
    <property type="entry name" value="Aldolase_TIM"/>
</dbReference>
<dbReference type="EMBL" id="CCFA01000195">
    <property type="protein sequence ID" value="CDR98604.1"/>
    <property type="molecule type" value="Genomic_DNA"/>
</dbReference>
<protein>
    <submittedName>
        <fullName evidence="1">Uncharacterized protein</fullName>
    </submittedName>
</protein>
<gene>
    <name evidence="1" type="primary">SSCI02960.1</name>
</gene>
<name>A0A0F7RU14_9BASI</name>
<evidence type="ECO:0000313" key="2">
    <source>
        <dbReference type="Proteomes" id="UP000242770"/>
    </source>
</evidence>
<dbReference type="Proteomes" id="UP000242770">
    <property type="component" value="Unassembled WGS sequence"/>
</dbReference>
<evidence type="ECO:0000313" key="1">
    <source>
        <dbReference type="EMBL" id="CDR98604.1"/>
    </source>
</evidence>
<feature type="non-terminal residue" evidence="1">
    <location>
        <position position="68"/>
    </location>
</feature>
<dbReference type="Gene3D" id="3.20.20.70">
    <property type="entry name" value="Aldolase class I"/>
    <property type="match status" value="1"/>
</dbReference>
<reference evidence="2" key="1">
    <citation type="submission" date="2014-06" db="EMBL/GenBank/DDBJ databases">
        <authorList>
            <person name="Berkman P.J."/>
        </authorList>
    </citation>
    <scope>NUCLEOTIDE SEQUENCE [LARGE SCALE GENOMIC DNA]</scope>
</reference>
<keyword evidence="2" id="KW-1185">Reference proteome</keyword>